<proteinExistence type="predicted"/>
<sequence length="144" mass="16307">MLRDAEKTIGNLIDKQRAAFISSVDEDGFPNTRAMLPPRKRVGIKTLYFSTSTSSAKVGQYRDSPKTCVYFCGRRFFRGVMLRGTVEVPEDPDAKRMIWRVGDRQYYSRGVTDPDFCVLKFTATQGGYYASYKSESFPISDPAV</sequence>
<name>A0A7S7RUN2_9ACTN</name>
<dbReference type="AlphaFoldDB" id="A0A7S7RUN2"/>
<dbReference type="InterPro" id="IPR011576">
    <property type="entry name" value="Pyridox_Oxase_N"/>
</dbReference>
<dbReference type="Proteomes" id="UP000593735">
    <property type="component" value="Chromosome"/>
</dbReference>
<keyword evidence="3" id="KW-1185">Reference proteome</keyword>
<dbReference type="PANTHER" id="PTHR34818">
    <property type="entry name" value="PROTEIN BLI-3"/>
    <property type="match status" value="1"/>
</dbReference>
<accession>A0A7S7RUN2</accession>
<reference evidence="2 3" key="1">
    <citation type="submission" date="2020-10" db="EMBL/GenBank/DDBJ databases">
        <title>Olsenella immobilis sp.nov., isolated from the mud in a fermentation cellar used for the production of Chinese strong-flavoured liquor.</title>
        <authorList>
            <person name="Lu L."/>
        </authorList>
    </citation>
    <scope>NUCLEOTIDE SEQUENCE [LARGE SCALE GENOMIC DNA]</scope>
    <source>
        <strain evidence="2 3">LZLJ-2</strain>
    </source>
</reference>
<dbReference type="KEGG" id="tio:INP52_04540"/>
<dbReference type="EMBL" id="CP063767">
    <property type="protein sequence ID" value="QOY61456.1"/>
    <property type="molecule type" value="Genomic_DNA"/>
</dbReference>
<protein>
    <submittedName>
        <fullName evidence="2">Pyridoxamine 5'-phosphate oxidase family protein</fullName>
    </submittedName>
</protein>
<dbReference type="Pfam" id="PF01243">
    <property type="entry name" value="PNPOx_N"/>
    <property type="match status" value="1"/>
</dbReference>
<gene>
    <name evidence="2" type="ORF">INP52_04540</name>
</gene>
<dbReference type="PANTHER" id="PTHR34818:SF1">
    <property type="entry name" value="PROTEIN BLI-3"/>
    <property type="match status" value="1"/>
</dbReference>
<dbReference type="Gene3D" id="2.30.110.10">
    <property type="entry name" value="Electron Transport, Fmn-binding Protein, Chain A"/>
    <property type="match status" value="1"/>
</dbReference>
<feature type="domain" description="Pyridoxamine 5'-phosphate oxidase N-terminal" evidence="1">
    <location>
        <begin position="8"/>
        <end position="127"/>
    </location>
</feature>
<evidence type="ECO:0000313" key="3">
    <source>
        <dbReference type="Proteomes" id="UP000593735"/>
    </source>
</evidence>
<dbReference type="SUPFAM" id="SSF50475">
    <property type="entry name" value="FMN-binding split barrel"/>
    <property type="match status" value="1"/>
</dbReference>
<organism evidence="2 3">
    <name type="scientific">Thermophilibacter immobilis</name>
    <dbReference type="NCBI Taxonomy" id="2779519"/>
    <lineage>
        <taxon>Bacteria</taxon>
        <taxon>Bacillati</taxon>
        <taxon>Actinomycetota</taxon>
        <taxon>Coriobacteriia</taxon>
        <taxon>Coriobacteriales</taxon>
        <taxon>Atopobiaceae</taxon>
        <taxon>Thermophilibacter</taxon>
    </lineage>
</organism>
<evidence type="ECO:0000313" key="2">
    <source>
        <dbReference type="EMBL" id="QOY61456.1"/>
    </source>
</evidence>
<dbReference type="RefSeq" id="WP_194372757.1">
    <property type="nucleotide sequence ID" value="NZ_CP063767.1"/>
</dbReference>
<dbReference type="InterPro" id="IPR012349">
    <property type="entry name" value="Split_barrel_FMN-bd"/>
</dbReference>
<evidence type="ECO:0000259" key="1">
    <source>
        <dbReference type="Pfam" id="PF01243"/>
    </source>
</evidence>
<dbReference type="InterPro" id="IPR052917">
    <property type="entry name" value="Stress-Dev_Protein"/>
</dbReference>